<evidence type="ECO:0000259" key="1">
    <source>
        <dbReference type="Pfam" id="PF13304"/>
    </source>
</evidence>
<dbReference type="CDD" id="cd01026">
    <property type="entry name" value="TOPRIM_OLD"/>
    <property type="match status" value="1"/>
</dbReference>
<sequence>MFIERLTLTNFRCYGPVETSVDLGPGLTAFVGINGAGKTAMMQALQRLFGVTNDQRRLRREDFHIPTSELVVPAQRNLVLEAIIAFPELDADGGDGVAIPEFFHQMAADEAGKLKCRLRLEATWTDDGTLDGAVEQKYWAIRTFGAFTDADCIDLKATDRARIQMLYVPATRDGASQVTAFLRGRLWRAINWSQGVRDAFTNTGATLNGAFGVEPAVDVIAAAVTRRWHEVHTAGTDTTPVFRPLDLRFEQFIRKVEVVLRPDEAGRERALDDLSDGQRSLFHLAMTAAALDVEAGIAAAPEGAGFQAGGVPLPALTLIAIEEPENNLAPFYLSRIVRQVKDLTKSTQAQAVVSSHSPSILARVDPTEVRHFRLDPLDRTAHIRPIKLPTDEEEASKFIREAVRTYPELYFARFVVLGEGASEEVVLPRLADAMGLDIDRSFVSVVPLGGRHVNHLWRLLTDLDIPYATLLDLDWGRAGGGWGRIKTACTQLLANNVAPQDIFGKHLDPKGPDANLAAFDAWAVEDTENINNWMNWLRQFNVFFCTPLDLDYSMLKALPLAYQIVEPGRNGPSPAGEPRTAVLGDDGLPHLYATDQDVLMRWYRYLFLGRGKPSTHVRVLSGQDPAALAAAAPEELRALLTSIAARLAPPPPPAA</sequence>
<dbReference type="InterPro" id="IPR003959">
    <property type="entry name" value="ATPase_AAA_core"/>
</dbReference>
<dbReference type="PANTHER" id="PTHR43581:SF4">
    <property type="entry name" value="ATP_GTP PHOSPHATASE"/>
    <property type="match status" value="1"/>
</dbReference>
<dbReference type="InterPro" id="IPR051396">
    <property type="entry name" value="Bact_Antivir_Def_Nuclease"/>
</dbReference>
<dbReference type="Pfam" id="PF13304">
    <property type="entry name" value="AAA_21"/>
    <property type="match status" value="1"/>
</dbReference>
<dbReference type="Gene3D" id="3.40.50.300">
    <property type="entry name" value="P-loop containing nucleotide triphosphate hydrolases"/>
    <property type="match status" value="2"/>
</dbReference>
<dbReference type="PANTHER" id="PTHR43581">
    <property type="entry name" value="ATP/GTP PHOSPHATASE"/>
    <property type="match status" value="1"/>
</dbReference>
<feature type="domain" description="ATPase AAA-type core" evidence="1">
    <location>
        <begin position="27"/>
        <end position="362"/>
    </location>
</feature>
<evidence type="ECO:0000313" key="3">
    <source>
        <dbReference type="EMBL" id="MFC4670686.1"/>
    </source>
</evidence>
<dbReference type="InterPro" id="IPR034139">
    <property type="entry name" value="TOPRIM_OLD"/>
</dbReference>
<comment type="caution">
    <text evidence="3">The sequence shown here is derived from an EMBL/GenBank/DDBJ whole genome shotgun (WGS) entry which is preliminary data.</text>
</comment>
<organism evidence="3 4">
    <name type="scientific">Seohaeicola nanhaiensis</name>
    <dbReference type="NCBI Taxonomy" id="1387282"/>
    <lineage>
        <taxon>Bacteria</taxon>
        <taxon>Pseudomonadati</taxon>
        <taxon>Pseudomonadota</taxon>
        <taxon>Alphaproteobacteria</taxon>
        <taxon>Rhodobacterales</taxon>
        <taxon>Roseobacteraceae</taxon>
        <taxon>Seohaeicola</taxon>
    </lineage>
</organism>
<keyword evidence="3" id="KW-0255">Endonuclease</keyword>
<evidence type="ECO:0000313" key="4">
    <source>
        <dbReference type="Proteomes" id="UP001595973"/>
    </source>
</evidence>
<gene>
    <name evidence="3" type="ORF">ACFO5X_19205</name>
</gene>
<feature type="domain" description="OLD protein-like TOPRIM" evidence="2">
    <location>
        <begin position="411"/>
        <end position="474"/>
    </location>
</feature>
<keyword evidence="4" id="KW-1185">Reference proteome</keyword>
<keyword evidence="3" id="KW-0378">Hydrolase</keyword>
<proteinExistence type="predicted"/>
<keyword evidence="3" id="KW-0540">Nuclease</keyword>
<dbReference type="InterPro" id="IPR027417">
    <property type="entry name" value="P-loop_NTPase"/>
</dbReference>
<dbReference type="Pfam" id="PF20469">
    <property type="entry name" value="OLD-like_TOPRIM"/>
    <property type="match status" value="1"/>
</dbReference>
<reference evidence="4" key="1">
    <citation type="journal article" date="2019" name="Int. J. Syst. Evol. Microbiol.">
        <title>The Global Catalogue of Microorganisms (GCM) 10K type strain sequencing project: providing services to taxonomists for standard genome sequencing and annotation.</title>
        <authorList>
            <consortium name="The Broad Institute Genomics Platform"/>
            <consortium name="The Broad Institute Genome Sequencing Center for Infectious Disease"/>
            <person name="Wu L."/>
            <person name="Ma J."/>
        </authorList>
    </citation>
    <scope>NUCLEOTIDE SEQUENCE [LARGE SCALE GENOMIC DNA]</scope>
    <source>
        <strain evidence="4">CGMCC 4.7283</strain>
    </source>
</reference>
<dbReference type="Proteomes" id="UP001595973">
    <property type="component" value="Unassembled WGS sequence"/>
</dbReference>
<dbReference type="RefSeq" id="WP_380719950.1">
    <property type="nucleotide sequence ID" value="NZ_JBHSGI010000028.1"/>
</dbReference>
<dbReference type="EMBL" id="JBHSGI010000028">
    <property type="protein sequence ID" value="MFC4670686.1"/>
    <property type="molecule type" value="Genomic_DNA"/>
</dbReference>
<name>A0ABV9KM43_9RHOB</name>
<dbReference type="GO" id="GO:0004519">
    <property type="term" value="F:endonuclease activity"/>
    <property type="evidence" value="ECO:0007669"/>
    <property type="project" value="UniProtKB-KW"/>
</dbReference>
<dbReference type="SUPFAM" id="SSF52540">
    <property type="entry name" value="P-loop containing nucleoside triphosphate hydrolases"/>
    <property type="match status" value="1"/>
</dbReference>
<evidence type="ECO:0000259" key="2">
    <source>
        <dbReference type="Pfam" id="PF20469"/>
    </source>
</evidence>
<protein>
    <submittedName>
        <fullName evidence="3">ATP-dependent endonuclease</fullName>
    </submittedName>
</protein>
<accession>A0ABV9KM43</accession>